<dbReference type="GO" id="GO:0019239">
    <property type="term" value="F:deaminase activity"/>
    <property type="evidence" value="ECO:0007669"/>
    <property type="project" value="TreeGrafter"/>
</dbReference>
<dbReference type="SUPFAM" id="SSF55298">
    <property type="entry name" value="YjgF-like"/>
    <property type="match status" value="1"/>
</dbReference>
<comment type="similarity">
    <text evidence="1">Belongs to the RutC family.</text>
</comment>
<sequence length="127" mass="13847">MKPINSHEAPNAIGPYSQAIRTGNLLYCSGQTPLDTVSMKIKTDDIESQTLQVINNLKTVLSEAGLTLSDVVKTNVFLSDMGNFKRMNVVYAECFGTHKPARSTVAVKGLPYNALIEIECIAEINTN</sequence>
<proteinExistence type="inferred from homology"/>
<dbReference type="InterPro" id="IPR006175">
    <property type="entry name" value="YjgF/YER057c/UK114"/>
</dbReference>
<dbReference type="RefSeq" id="WP_144909702.1">
    <property type="nucleotide sequence ID" value="NZ_VLLI01000002.1"/>
</dbReference>
<dbReference type="InterPro" id="IPR035959">
    <property type="entry name" value="RutC-like_sf"/>
</dbReference>
<dbReference type="Gene3D" id="3.30.1330.40">
    <property type="entry name" value="RutC-like"/>
    <property type="match status" value="1"/>
</dbReference>
<dbReference type="InterPro" id="IPR006056">
    <property type="entry name" value="RidA"/>
</dbReference>
<dbReference type="InterPro" id="IPR019897">
    <property type="entry name" value="RidA_CS"/>
</dbReference>
<name>A0A562UBL9_9SPHI</name>
<dbReference type="CDD" id="cd00448">
    <property type="entry name" value="YjgF_YER057c_UK114_family"/>
    <property type="match status" value="1"/>
</dbReference>
<evidence type="ECO:0000313" key="2">
    <source>
        <dbReference type="EMBL" id="TWJ03180.1"/>
    </source>
</evidence>
<dbReference type="FunFam" id="3.30.1330.40:FF:000001">
    <property type="entry name" value="L-PSP family endoribonuclease"/>
    <property type="match status" value="1"/>
</dbReference>
<dbReference type="OrthoDB" id="9803101at2"/>
<dbReference type="EMBL" id="VLLI01000002">
    <property type="protein sequence ID" value="TWJ03180.1"/>
    <property type="molecule type" value="Genomic_DNA"/>
</dbReference>
<dbReference type="NCBIfam" id="TIGR00004">
    <property type="entry name" value="Rid family detoxifying hydrolase"/>
    <property type="match status" value="1"/>
</dbReference>
<evidence type="ECO:0000256" key="1">
    <source>
        <dbReference type="ARBA" id="ARBA00010552"/>
    </source>
</evidence>
<protein>
    <submittedName>
        <fullName evidence="2">Endoribonuclease L-PSP</fullName>
    </submittedName>
</protein>
<organism evidence="2 3">
    <name type="scientific">Mucilaginibacter frigoritolerans</name>
    <dbReference type="NCBI Taxonomy" id="652788"/>
    <lineage>
        <taxon>Bacteria</taxon>
        <taxon>Pseudomonadati</taxon>
        <taxon>Bacteroidota</taxon>
        <taxon>Sphingobacteriia</taxon>
        <taxon>Sphingobacteriales</taxon>
        <taxon>Sphingobacteriaceae</taxon>
        <taxon>Mucilaginibacter</taxon>
    </lineage>
</organism>
<dbReference type="AlphaFoldDB" id="A0A562UBL9"/>
<dbReference type="PANTHER" id="PTHR11803:SF58">
    <property type="entry name" value="PROTEIN HMF1-RELATED"/>
    <property type="match status" value="1"/>
</dbReference>
<dbReference type="PROSITE" id="PS01094">
    <property type="entry name" value="UPF0076"/>
    <property type="match status" value="1"/>
</dbReference>
<gene>
    <name evidence="2" type="ORF">JN11_00717</name>
</gene>
<keyword evidence="3" id="KW-1185">Reference proteome</keyword>
<accession>A0A562UBL9</accession>
<reference evidence="2 3" key="1">
    <citation type="submission" date="2019-07" db="EMBL/GenBank/DDBJ databases">
        <title>Genomic Encyclopedia of Archaeal and Bacterial Type Strains, Phase II (KMG-II): from individual species to whole genera.</title>
        <authorList>
            <person name="Goeker M."/>
        </authorList>
    </citation>
    <scope>NUCLEOTIDE SEQUENCE [LARGE SCALE GENOMIC DNA]</scope>
    <source>
        <strain evidence="2 3">ATCC BAA-1854</strain>
    </source>
</reference>
<dbReference type="GO" id="GO:0005829">
    <property type="term" value="C:cytosol"/>
    <property type="evidence" value="ECO:0007669"/>
    <property type="project" value="TreeGrafter"/>
</dbReference>
<dbReference type="Pfam" id="PF01042">
    <property type="entry name" value="Ribonuc_L-PSP"/>
    <property type="match status" value="1"/>
</dbReference>
<evidence type="ECO:0000313" key="3">
    <source>
        <dbReference type="Proteomes" id="UP000317010"/>
    </source>
</evidence>
<dbReference type="Proteomes" id="UP000317010">
    <property type="component" value="Unassembled WGS sequence"/>
</dbReference>
<comment type="caution">
    <text evidence="2">The sequence shown here is derived from an EMBL/GenBank/DDBJ whole genome shotgun (WGS) entry which is preliminary data.</text>
</comment>
<dbReference type="PANTHER" id="PTHR11803">
    <property type="entry name" value="2-IMINOBUTANOATE/2-IMINOPROPANOATE DEAMINASE RIDA"/>
    <property type="match status" value="1"/>
</dbReference>